<reference evidence="2 3" key="1">
    <citation type="submission" date="2008-07" db="EMBL/GenBank/DDBJ databases">
        <authorList>
            <person name="El-Sayed N."/>
            <person name="Caler E."/>
            <person name="Inman J."/>
            <person name="Amedeo P."/>
            <person name="Hass B."/>
            <person name="Wortman J."/>
        </authorList>
    </citation>
    <scope>NUCLEOTIDE SEQUENCE [LARGE SCALE GENOMIC DNA]</scope>
    <source>
        <strain evidence="3">ATCC 50983 / TXsc</strain>
    </source>
</reference>
<dbReference type="SUPFAM" id="SSF54001">
    <property type="entry name" value="Cysteine proteinases"/>
    <property type="match status" value="1"/>
</dbReference>
<dbReference type="GeneID" id="9038840"/>
<gene>
    <name evidence="2" type="ORF">Pmar_PMAR020983</name>
</gene>
<evidence type="ECO:0000313" key="3">
    <source>
        <dbReference type="Proteomes" id="UP000007800"/>
    </source>
</evidence>
<organism evidence="3">
    <name type="scientific">Perkinsus marinus (strain ATCC 50983 / TXsc)</name>
    <dbReference type="NCBI Taxonomy" id="423536"/>
    <lineage>
        <taxon>Eukaryota</taxon>
        <taxon>Sar</taxon>
        <taxon>Alveolata</taxon>
        <taxon>Perkinsozoa</taxon>
        <taxon>Perkinsea</taxon>
        <taxon>Perkinsida</taxon>
        <taxon>Perkinsidae</taxon>
        <taxon>Perkinsus</taxon>
    </lineage>
</organism>
<dbReference type="InterPro" id="IPR000668">
    <property type="entry name" value="Peptidase_C1A_C"/>
</dbReference>
<dbReference type="RefSeq" id="XP_002778478.1">
    <property type="nucleotide sequence ID" value="XM_002778432.1"/>
</dbReference>
<dbReference type="GO" id="GO:0008234">
    <property type="term" value="F:cysteine-type peptidase activity"/>
    <property type="evidence" value="ECO:0007669"/>
    <property type="project" value="InterPro"/>
</dbReference>
<feature type="domain" description="Peptidase C1A papain C-terminal" evidence="1">
    <location>
        <begin position="5"/>
        <end position="83"/>
    </location>
</feature>
<evidence type="ECO:0000259" key="1">
    <source>
        <dbReference type="Pfam" id="PF00112"/>
    </source>
</evidence>
<dbReference type="Proteomes" id="UP000007800">
    <property type="component" value="Unassembled WGS sequence"/>
</dbReference>
<dbReference type="InParanoid" id="C5KZ20"/>
<dbReference type="Pfam" id="PF00112">
    <property type="entry name" value="Peptidase_C1"/>
    <property type="match status" value="1"/>
</dbReference>
<name>C5KZ20_PERM5</name>
<dbReference type="GO" id="GO:0006508">
    <property type="term" value="P:proteolysis"/>
    <property type="evidence" value="ECO:0007669"/>
    <property type="project" value="InterPro"/>
</dbReference>
<sequence length="84" mass="9051">MYARGRGIVRASSYPYEAEVGMCKYSVTEDPNLQCLKDGDIYGVVDVPAANEGRMMEAVATGPVTVILYGSAPTFKHYKGGIIT</sequence>
<accession>C5KZ20</accession>
<dbReference type="AlphaFoldDB" id="C5KZ20"/>
<keyword evidence="3" id="KW-1185">Reference proteome</keyword>
<dbReference type="OrthoDB" id="640249at2759"/>
<dbReference type="Gene3D" id="3.90.70.10">
    <property type="entry name" value="Cysteine proteinases"/>
    <property type="match status" value="1"/>
</dbReference>
<feature type="non-terminal residue" evidence="2">
    <location>
        <position position="84"/>
    </location>
</feature>
<evidence type="ECO:0000313" key="2">
    <source>
        <dbReference type="EMBL" id="EER10273.1"/>
    </source>
</evidence>
<protein>
    <recommendedName>
        <fullName evidence="1">Peptidase C1A papain C-terminal domain-containing protein</fullName>
    </recommendedName>
</protein>
<proteinExistence type="predicted"/>
<dbReference type="InterPro" id="IPR038765">
    <property type="entry name" value="Papain-like_cys_pep_sf"/>
</dbReference>
<dbReference type="EMBL" id="GG677678">
    <property type="protein sequence ID" value="EER10273.1"/>
    <property type="molecule type" value="Genomic_DNA"/>
</dbReference>